<dbReference type="SUPFAM" id="SSF56235">
    <property type="entry name" value="N-terminal nucleophile aminohydrolases (Ntn hydrolases)"/>
    <property type="match status" value="1"/>
</dbReference>
<comment type="caution">
    <text evidence="2">The sequence shown here is derived from an EMBL/GenBank/DDBJ whole genome shotgun (WGS) entry which is preliminary data.</text>
</comment>
<evidence type="ECO:0000313" key="2">
    <source>
        <dbReference type="EMBL" id="PRY59057.1"/>
    </source>
</evidence>
<reference evidence="2 3" key="1">
    <citation type="submission" date="2018-03" db="EMBL/GenBank/DDBJ databases">
        <title>Genomic Encyclopedia of Type Strains, Phase III (KMG-III): the genomes of soil and plant-associated and newly described type strains.</title>
        <authorList>
            <person name="Whitman W."/>
        </authorList>
    </citation>
    <scope>NUCLEOTIDE SEQUENCE [LARGE SCALE GENOMIC DNA]</scope>
    <source>
        <strain evidence="2 3">CGMCC 4.7067</strain>
    </source>
</reference>
<sequence>MHRSSDPALEFRSRPYVCGALGERDDALLGALVADAPSALKTAIAGDRLALLASHRLRPWRSGGRKGLLWNPLADGPPPRGWREASESRMSAGVETGDDGRVAVHTDALGMQDVYFRRIGGAVYFAGRLEPLLGLGGAGLHIDWDAWASILAFTGPAGDATPFAEVRRLRAAEAWTWQEGTLRLESFEPSWTGVEPDPGFTPADAVDAVAQAVDPTRKTVIALSGGWDSRLLGALATRRRRRMRAWTTSPDDGLDLDLEYAGPVAAALGVRRQVLIPGEDAWAEDHTAVRERTAFQTTLHTWMMPLARELHRDGSPVLDGLAGDVLFKALLVPGGIDDERDPGRRLRLIWEELEGNRLRGNALLRPEVLGSFTERSERALAAAAAGVAGHHAAATLATLRTRTARSIAPAPLWLMGPEVALEFPFLHPEVLKAALRVPLEAKVGGGFYRRMLAAAHPASAGLPSTNDPLPEGVRWRRRSQAQASALKAATDHIRSSEAAAALFTREAAARLLEPEALDPSRVKMAHVRVLHWASLFAQWHDRYRAVLADGAGDLPFD</sequence>
<protein>
    <submittedName>
        <fullName evidence="2">Asparagine synthetase B (Glutamine-hydrolysing)</fullName>
    </submittedName>
</protein>
<dbReference type="InterPro" id="IPR014729">
    <property type="entry name" value="Rossmann-like_a/b/a_fold"/>
</dbReference>
<keyword evidence="3" id="KW-1185">Reference proteome</keyword>
<dbReference type="GO" id="GO:0004066">
    <property type="term" value="F:asparagine synthase (glutamine-hydrolyzing) activity"/>
    <property type="evidence" value="ECO:0007669"/>
    <property type="project" value="InterPro"/>
</dbReference>
<dbReference type="EMBL" id="PVTJ01000004">
    <property type="protein sequence ID" value="PRY59057.1"/>
    <property type="molecule type" value="Genomic_DNA"/>
</dbReference>
<name>A0A2T0UMJ1_9ACTN</name>
<feature type="domain" description="Asparagine synthetase" evidence="1">
    <location>
        <begin position="207"/>
        <end position="516"/>
    </location>
</feature>
<accession>A0A2T0UMJ1</accession>
<dbReference type="InterPro" id="IPR001962">
    <property type="entry name" value="Asn_synthase"/>
</dbReference>
<evidence type="ECO:0000313" key="3">
    <source>
        <dbReference type="Proteomes" id="UP000238176"/>
    </source>
</evidence>
<proteinExistence type="predicted"/>
<dbReference type="Pfam" id="PF00733">
    <property type="entry name" value="Asn_synthase"/>
    <property type="match status" value="1"/>
</dbReference>
<organism evidence="2 3">
    <name type="scientific">Glycomyces artemisiae</name>
    <dbReference type="NCBI Taxonomy" id="1076443"/>
    <lineage>
        <taxon>Bacteria</taxon>
        <taxon>Bacillati</taxon>
        <taxon>Actinomycetota</taxon>
        <taxon>Actinomycetes</taxon>
        <taxon>Glycomycetales</taxon>
        <taxon>Glycomycetaceae</taxon>
        <taxon>Glycomyces</taxon>
    </lineage>
</organism>
<dbReference type="Gene3D" id="3.40.50.620">
    <property type="entry name" value="HUPs"/>
    <property type="match status" value="1"/>
</dbReference>
<dbReference type="InterPro" id="IPR029055">
    <property type="entry name" value="Ntn_hydrolases_N"/>
</dbReference>
<dbReference type="RefSeq" id="WP_106364155.1">
    <property type="nucleotide sequence ID" value="NZ_PVTJ01000004.1"/>
</dbReference>
<dbReference type="SUPFAM" id="SSF52402">
    <property type="entry name" value="Adenine nucleotide alpha hydrolases-like"/>
    <property type="match status" value="1"/>
</dbReference>
<evidence type="ECO:0000259" key="1">
    <source>
        <dbReference type="Pfam" id="PF00733"/>
    </source>
</evidence>
<dbReference type="Proteomes" id="UP000238176">
    <property type="component" value="Unassembled WGS sequence"/>
</dbReference>
<dbReference type="AlphaFoldDB" id="A0A2T0UMJ1"/>
<gene>
    <name evidence="2" type="ORF">B0I28_104213</name>
</gene>
<dbReference type="OrthoDB" id="3545397at2"/>
<dbReference type="GO" id="GO:0006529">
    <property type="term" value="P:asparagine biosynthetic process"/>
    <property type="evidence" value="ECO:0007669"/>
    <property type="project" value="InterPro"/>
</dbReference>